<dbReference type="InterPro" id="IPR023214">
    <property type="entry name" value="HAD_sf"/>
</dbReference>
<dbReference type="STRING" id="767817.Desgi_0951"/>
<dbReference type="Gene3D" id="3.40.50.1000">
    <property type="entry name" value="HAD superfamily/HAD-like"/>
    <property type="match status" value="1"/>
</dbReference>
<gene>
    <name evidence="1" type="ORF">Desgi_0951</name>
</gene>
<proteinExistence type="predicted"/>
<protein>
    <recommendedName>
        <fullName evidence="3">HAD superfamily hydrolase</fullName>
    </recommendedName>
</protein>
<dbReference type="EMBL" id="CP003273">
    <property type="protein sequence ID" value="AGL00496.1"/>
    <property type="molecule type" value="Genomic_DNA"/>
</dbReference>
<keyword evidence="2" id="KW-1185">Reference proteome</keyword>
<reference evidence="1 2" key="1">
    <citation type="submission" date="2012-01" db="EMBL/GenBank/DDBJ databases">
        <title>Complete sequence of Desulfotomaculum gibsoniae DSM 7213.</title>
        <authorList>
            <consortium name="US DOE Joint Genome Institute"/>
            <person name="Lucas S."/>
            <person name="Han J."/>
            <person name="Lapidus A."/>
            <person name="Cheng J.-F."/>
            <person name="Goodwin L."/>
            <person name="Pitluck S."/>
            <person name="Peters L."/>
            <person name="Ovchinnikova G."/>
            <person name="Teshima H."/>
            <person name="Detter J.C."/>
            <person name="Han C."/>
            <person name="Tapia R."/>
            <person name="Land M."/>
            <person name="Hauser L."/>
            <person name="Kyrpides N."/>
            <person name="Ivanova N."/>
            <person name="Pagani I."/>
            <person name="Parshina S."/>
            <person name="Plugge C."/>
            <person name="Muyzer G."/>
            <person name="Kuever J."/>
            <person name="Ivanova A."/>
            <person name="Nazina T."/>
            <person name="Klenk H.-P."/>
            <person name="Brambilla E."/>
            <person name="Spring S."/>
            <person name="Stams A.F."/>
            <person name="Woyke T."/>
        </authorList>
    </citation>
    <scope>NUCLEOTIDE SEQUENCE [LARGE SCALE GENOMIC DNA]</scope>
    <source>
        <strain evidence="1 2">DSM 7213</strain>
    </source>
</reference>
<dbReference type="RefSeq" id="WP_006521151.1">
    <property type="nucleotide sequence ID" value="NC_021184.1"/>
</dbReference>
<name>R4KLJ6_9FIRM</name>
<evidence type="ECO:0000313" key="2">
    <source>
        <dbReference type="Proteomes" id="UP000013520"/>
    </source>
</evidence>
<dbReference type="InterPro" id="IPR036412">
    <property type="entry name" value="HAD-like_sf"/>
</dbReference>
<dbReference type="AlphaFoldDB" id="R4KLJ6"/>
<dbReference type="KEGG" id="dgi:Desgi_0951"/>
<dbReference type="OrthoDB" id="1666512at2"/>
<accession>R4KLJ6</accession>
<evidence type="ECO:0000313" key="1">
    <source>
        <dbReference type="EMBL" id="AGL00496.1"/>
    </source>
</evidence>
<sequence>MIFASDLDRTLIYSEKFLSDYPAPVKAVETGTYLSYMTVDAAGMLKVLADKLLLVPCTTRTVEQYRRIGFLQNELPCRCAVTSNGAHLLVDGSLDVTYRTGILQALANDCGAGPDILKGFSRLSADQWAGPMRHADEAFYYCIVERDQVPMQELAEFSSWAGKQNWYVSLQGRKLYLVPRVVNKWTALQRVAEMAGEDQVVAAGDSLLDLPLVLGADYAISPAHGELYEQYGGSQYSAYANQHPYPHHRTYQQLHWVFTKSSGIAAGEEIIRTVLQLL</sequence>
<dbReference type="eggNOG" id="COG0561">
    <property type="taxonomic scope" value="Bacteria"/>
</dbReference>
<organism evidence="1 2">
    <name type="scientific">Desulfoscipio gibsoniae DSM 7213</name>
    <dbReference type="NCBI Taxonomy" id="767817"/>
    <lineage>
        <taxon>Bacteria</taxon>
        <taxon>Bacillati</taxon>
        <taxon>Bacillota</taxon>
        <taxon>Clostridia</taxon>
        <taxon>Eubacteriales</taxon>
        <taxon>Desulfallaceae</taxon>
        <taxon>Desulfoscipio</taxon>
    </lineage>
</organism>
<dbReference type="SUPFAM" id="SSF56784">
    <property type="entry name" value="HAD-like"/>
    <property type="match status" value="1"/>
</dbReference>
<evidence type="ECO:0008006" key="3">
    <source>
        <dbReference type="Google" id="ProtNLM"/>
    </source>
</evidence>
<dbReference type="HOGENOM" id="CLU_083285_1_0_9"/>
<dbReference type="Proteomes" id="UP000013520">
    <property type="component" value="Chromosome"/>
</dbReference>